<dbReference type="STRING" id="1238424.J07HQW1_02662"/>
<protein>
    <submittedName>
        <fullName evidence="1">Uncharacterized protein</fullName>
    </submittedName>
</protein>
<gene>
    <name evidence="1" type="ORF">J07HQW1_02662</name>
</gene>
<dbReference type="AlphaFoldDB" id="U1PG57"/>
<accession>U1PG57</accession>
<dbReference type="HOGENOM" id="CLU_2820754_0_0_2"/>
<dbReference type="Proteomes" id="UP000030649">
    <property type="component" value="Unassembled WGS sequence"/>
</dbReference>
<dbReference type="EMBL" id="KE356560">
    <property type="protein sequence ID" value="ERG92617.1"/>
    <property type="molecule type" value="Genomic_DNA"/>
</dbReference>
<proteinExistence type="predicted"/>
<sequence>MIGDRDRDSDEYAIPSDPLERCLPLYIERTLTMIEIPTVSNDMYAMLTHPYRAGGADTNQSVQRVW</sequence>
<evidence type="ECO:0000313" key="1">
    <source>
        <dbReference type="EMBL" id="ERG92617.1"/>
    </source>
</evidence>
<organism evidence="1 2">
    <name type="scientific">Haloquadratum walsbyi J07HQW1</name>
    <dbReference type="NCBI Taxonomy" id="1238424"/>
    <lineage>
        <taxon>Archaea</taxon>
        <taxon>Methanobacteriati</taxon>
        <taxon>Methanobacteriota</taxon>
        <taxon>Stenosarchaea group</taxon>
        <taxon>Halobacteria</taxon>
        <taxon>Halobacteriales</taxon>
        <taxon>Haloferacaceae</taxon>
        <taxon>Haloquadratum</taxon>
    </lineage>
</organism>
<reference evidence="1 2" key="1">
    <citation type="journal article" date="2013" name="PLoS ONE">
        <title>Assembly-driven community genomics of a hypersaline microbial ecosystem.</title>
        <authorList>
            <person name="Podell S."/>
            <person name="Ugalde J.A."/>
            <person name="Narasingarao P."/>
            <person name="Banfield J.F."/>
            <person name="Heidelberg K.B."/>
            <person name="Allen E.E."/>
        </authorList>
    </citation>
    <scope>NUCLEOTIDE SEQUENCE [LARGE SCALE GENOMIC DNA]</scope>
    <source>
        <strain evidence="2">J07HQW1</strain>
    </source>
</reference>
<evidence type="ECO:0000313" key="2">
    <source>
        <dbReference type="Proteomes" id="UP000030649"/>
    </source>
</evidence>
<name>U1PG57_9EURY</name>